<reference evidence="2" key="1">
    <citation type="submission" date="2022-04" db="EMBL/GenBank/DDBJ databases">
        <title>Carnegiea gigantea Genome sequencing and assembly v2.</title>
        <authorList>
            <person name="Copetti D."/>
            <person name="Sanderson M.J."/>
            <person name="Burquez A."/>
            <person name="Wojciechowski M.F."/>
        </authorList>
    </citation>
    <scope>NUCLEOTIDE SEQUENCE</scope>
    <source>
        <strain evidence="2">SGP5-SGP5p</strain>
        <tissue evidence="2">Aerial part</tissue>
    </source>
</reference>
<accession>A0A9Q1GPM7</accession>
<protein>
    <submittedName>
        <fullName evidence="2">Uncharacterized protein</fullName>
    </submittedName>
</protein>
<dbReference type="Proteomes" id="UP001153076">
    <property type="component" value="Unassembled WGS sequence"/>
</dbReference>
<organism evidence="2 3">
    <name type="scientific">Carnegiea gigantea</name>
    <dbReference type="NCBI Taxonomy" id="171969"/>
    <lineage>
        <taxon>Eukaryota</taxon>
        <taxon>Viridiplantae</taxon>
        <taxon>Streptophyta</taxon>
        <taxon>Embryophyta</taxon>
        <taxon>Tracheophyta</taxon>
        <taxon>Spermatophyta</taxon>
        <taxon>Magnoliopsida</taxon>
        <taxon>eudicotyledons</taxon>
        <taxon>Gunneridae</taxon>
        <taxon>Pentapetalae</taxon>
        <taxon>Caryophyllales</taxon>
        <taxon>Cactineae</taxon>
        <taxon>Cactaceae</taxon>
        <taxon>Cactoideae</taxon>
        <taxon>Echinocereeae</taxon>
        <taxon>Carnegiea</taxon>
    </lineage>
</organism>
<feature type="compositionally biased region" description="Basic and acidic residues" evidence="1">
    <location>
        <begin position="178"/>
        <end position="191"/>
    </location>
</feature>
<keyword evidence="3" id="KW-1185">Reference proteome</keyword>
<dbReference type="EMBL" id="JAKOGI010001508">
    <property type="protein sequence ID" value="KAJ8425257.1"/>
    <property type="molecule type" value="Genomic_DNA"/>
</dbReference>
<gene>
    <name evidence="2" type="ORF">Cgig2_013343</name>
</gene>
<evidence type="ECO:0000256" key="1">
    <source>
        <dbReference type="SAM" id="MobiDB-lite"/>
    </source>
</evidence>
<feature type="region of interest" description="Disordered" evidence="1">
    <location>
        <begin position="168"/>
        <end position="191"/>
    </location>
</feature>
<name>A0A9Q1GPM7_9CARY</name>
<proteinExistence type="predicted"/>
<dbReference type="AlphaFoldDB" id="A0A9Q1GPM7"/>
<evidence type="ECO:0000313" key="2">
    <source>
        <dbReference type="EMBL" id="KAJ8425257.1"/>
    </source>
</evidence>
<sequence>MRFTHEALFVEDLKRDPDLASFTNEVRHKGLSEKFIIEQPTTIEQALKMIERYIKLEAIMKGIITLNKAVKVDNKRVLKSHMRTLDQATLGVNHILEVPCMAYVMTILPSLTYRIKTFRAPYPIAGFIGNNTNPKGMINLSPRFNPEGKDLVHSKFGTQTVILSGSQTRLSFGPGTHPDSKPLVRGSKESKGKELEKYYSWMYDPRMPQSTSKRMQVGPPIIIIPTKTKGMRSN</sequence>
<evidence type="ECO:0000313" key="3">
    <source>
        <dbReference type="Proteomes" id="UP001153076"/>
    </source>
</evidence>
<comment type="caution">
    <text evidence="2">The sequence shown here is derived from an EMBL/GenBank/DDBJ whole genome shotgun (WGS) entry which is preliminary data.</text>
</comment>